<protein>
    <submittedName>
        <fullName evidence="1">Uncharacterized protein</fullName>
    </submittedName>
</protein>
<evidence type="ECO:0000313" key="3">
    <source>
        <dbReference type="Proteomes" id="UP000663829"/>
    </source>
</evidence>
<evidence type="ECO:0000313" key="2">
    <source>
        <dbReference type="EMBL" id="CAF4030763.1"/>
    </source>
</evidence>
<dbReference type="EMBL" id="CAJNOQ010010629">
    <property type="protein sequence ID" value="CAF1256824.1"/>
    <property type="molecule type" value="Genomic_DNA"/>
</dbReference>
<sequence length="366" mass="40713">MSGYTSDAVNNIKEQVDGFTKSFQQTLTRSLKLLQEKAENEMENINGAKYIKADKLNEIVGSIEKKNIKGNLTNLFQKKLQRFVPNLLAITNGGNIFNDATSAVNSPFKNAQSTTQKIQPDVSGKTDGSVSSNFQHTIADKSLSLQQKVKDAKDDIAYGATNCSSGEVNGISHEINVLRQRRHRIIQDASLVVAITSSNETLTDENNENNIDIFNYDVQLSDIDNLHSNLEEDDYNIPTEVCSESDDDDDTNNILDNLDENGNTIGIDYDEQLRVDVSYSSNALDFPIISRSSYNAVPISPVKCKVGCELYGMSHSTDGSTELCYVNVHERLYKIAKRNVPLILEYPKLPHILLSNDILNVMFMGK</sequence>
<reference evidence="1" key="1">
    <citation type="submission" date="2021-02" db="EMBL/GenBank/DDBJ databases">
        <authorList>
            <person name="Nowell W R."/>
        </authorList>
    </citation>
    <scope>NUCLEOTIDE SEQUENCE</scope>
</reference>
<dbReference type="EMBL" id="CAJOBC010016996">
    <property type="protein sequence ID" value="CAF4030763.1"/>
    <property type="molecule type" value="Genomic_DNA"/>
</dbReference>
<dbReference type="Proteomes" id="UP000663829">
    <property type="component" value="Unassembled WGS sequence"/>
</dbReference>
<evidence type="ECO:0000313" key="1">
    <source>
        <dbReference type="EMBL" id="CAF1256824.1"/>
    </source>
</evidence>
<accession>A0A815AF82</accession>
<keyword evidence="3" id="KW-1185">Reference proteome</keyword>
<gene>
    <name evidence="1" type="ORF">GPM918_LOCUS26405</name>
    <name evidence="2" type="ORF">SRO942_LOCUS26554</name>
</gene>
<dbReference type="AlphaFoldDB" id="A0A815AF82"/>
<organism evidence="1 3">
    <name type="scientific">Didymodactylos carnosus</name>
    <dbReference type="NCBI Taxonomy" id="1234261"/>
    <lineage>
        <taxon>Eukaryota</taxon>
        <taxon>Metazoa</taxon>
        <taxon>Spiralia</taxon>
        <taxon>Gnathifera</taxon>
        <taxon>Rotifera</taxon>
        <taxon>Eurotatoria</taxon>
        <taxon>Bdelloidea</taxon>
        <taxon>Philodinida</taxon>
        <taxon>Philodinidae</taxon>
        <taxon>Didymodactylos</taxon>
    </lineage>
</organism>
<proteinExistence type="predicted"/>
<name>A0A815AF82_9BILA</name>
<dbReference type="Proteomes" id="UP000681722">
    <property type="component" value="Unassembled WGS sequence"/>
</dbReference>
<comment type="caution">
    <text evidence="1">The sequence shown here is derived from an EMBL/GenBank/DDBJ whole genome shotgun (WGS) entry which is preliminary data.</text>
</comment>